<evidence type="ECO:0000259" key="11">
    <source>
        <dbReference type="PROSITE" id="PS51352"/>
    </source>
</evidence>
<dbReference type="OrthoDB" id="10264505at2759"/>
<sequence length="391" mass="42927">MGFFRSLFTLLLLANAAFLGYDYYKGGDIAFQLAHQAKQLDVPTLQSHAQYAWAELKSTTPEKLAGHVNNAYAQVKDFNSPQDVIQYLRDRVSGIVSKEGATIAYEDGVLVLTDANFKTVIDGSRPALVEFYAPWCGHCKNLAPVYAQLGEAYAYAQDQVVVAKLNADQHRDLGQEFGVAGFPTLKWFPKGVSSPEGVEDYRGGRDLDSLASFIRDKTGLRPRIKAVKSDVTVLTSANFDAIVKNPDQNVLVEFYAPWCGHCKNLAPIWEKVASAFANEPNCKVAKIDADSERDIGSEYDIAGFPTIKFFPAGDNKEPAEYEGPRTEAGFIEFLNKRCGTKRLVGGGLSPEAGRIAELDTIAIAFASTSNQAEREKLHKQAEALAKKINTR</sequence>
<dbReference type="InterPro" id="IPR017937">
    <property type="entry name" value="Thioredoxin_CS"/>
</dbReference>
<dbReference type="InterPro" id="IPR005788">
    <property type="entry name" value="PDI_thioredoxin-like_dom"/>
</dbReference>
<dbReference type="PRINTS" id="PR00421">
    <property type="entry name" value="THIOREDOXIN"/>
</dbReference>
<dbReference type="Gene3D" id="3.40.30.10">
    <property type="entry name" value="Glutaredoxin"/>
    <property type="match status" value="2"/>
</dbReference>
<keyword evidence="8" id="KW-0676">Redox-active center</keyword>
<keyword evidence="6" id="KW-1015">Disulfide bond</keyword>
<dbReference type="OMA" id="WCRHCKK"/>
<protein>
    <recommendedName>
        <fullName evidence="3">protein disulfide-isomerase</fullName>
        <ecNumber evidence="3">5.3.4.1</ecNumber>
    </recommendedName>
</protein>
<keyword evidence="4 10" id="KW-0732">Signal</keyword>
<keyword evidence="13" id="KW-1185">Reference proteome</keyword>
<dbReference type="PANTHER" id="PTHR45672:SF11">
    <property type="entry name" value="PROTEIN DISULFIDE-ISOMERASE C17H9.14C"/>
    <property type="match status" value="1"/>
</dbReference>
<dbReference type="FunFam" id="3.40.30.10:FF:000032">
    <property type="entry name" value="Protein disulfide-isomerase A6 homolog"/>
    <property type="match status" value="1"/>
</dbReference>
<evidence type="ECO:0000313" key="13">
    <source>
        <dbReference type="Proteomes" id="UP000242180"/>
    </source>
</evidence>
<comment type="caution">
    <text evidence="12">The sequence shown here is derived from an EMBL/GenBank/DDBJ whole genome shotgun (WGS) entry which is preliminary data.</text>
</comment>
<dbReference type="EMBL" id="MCGN01000009">
    <property type="protein sequence ID" value="ORY93530.1"/>
    <property type="molecule type" value="Genomic_DNA"/>
</dbReference>
<dbReference type="Proteomes" id="UP000242180">
    <property type="component" value="Unassembled WGS sequence"/>
</dbReference>
<evidence type="ECO:0000256" key="3">
    <source>
        <dbReference type="ARBA" id="ARBA00012723"/>
    </source>
</evidence>
<dbReference type="CDD" id="cd02998">
    <property type="entry name" value="PDI_a_ERp38"/>
    <property type="match status" value="2"/>
</dbReference>
<comment type="catalytic activity">
    <reaction evidence="1">
        <text>Catalyzes the rearrangement of -S-S- bonds in proteins.</text>
        <dbReference type="EC" id="5.3.4.1"/>
    </reaction>
</comment>
<evidence type="ECO:0000256" key="4">
    <source>
        <dbReference type="ARBA" id="ARBA00022729"/>
    </source>
</evidence>
<dbReference type="STRING" id="13706.A0A1X2H6E7"/>
<evidence type="ECO:0000256" key="7">
    <source>
        <dbReference type="ARBA" id="ARBA00023235"/>
    </source>
</evidence>
<dbReference type="InterPro" id="IPR036249">
    <property type="entry name" value="Thioredoxin-like_sf"/>
</dbReference>
<name>A0A1X2H6E7_SYNRA</name>
<comment type="similarity">
    <text evidence="2 9">Belongs to the protein disulfide isomerase family.</text>
</comment>
<dbReference type="GO" id="GO:0005783">
    <property type="term" value="C:endoplasmic reticulum"/>
    <property type="evidence" value="ECO:0007669"/>
    <property type="project" value="TreeGrafter"/>
</dbReference>
<feature type="domain" description="Thioredoxin" evidence="11">
    <location>
        <begin position="101"/>
        <end position="219"/>
    </location>
</feature>
<dbReference type="InParanoid" id="A0A1X2H6E7"/>
<dbReference type="AlphaFoldDB" id="A0A1X2H6E7"/>
<evidence type="ECO:0000256" key="5">
    <source>
        <dbReference type="ARBA" id="ARBA00022737"/>
    </source>
</evidence>
<dbReference type="InterPro" id="IPR013766">
    <property type="entry name" value="Thioredoxin_domain"/>
</dbReference>
<keyword evidence="5" id="KW-0677">Repeat</keyword>
<dbReference type="PROSITE" id="PS00194">
    <property type="entry name" value="THIOREDOXIN_1"/>
    <property type="match status" value="2"/>
</dbReference>
<reference evidence="12 13" key="1">
    <citation type="submission" date="2016-07" db="EMBL/GenBank/DDBJ databases">
        <title>Pervasive Adenine N6-methylation of Active Genes in Fungi.</title>
        <authorList>
            <consortium name="DOE Joint Genome Institute"/>
            <person name="Mondo S.J."/>
            <person name="Dannebaum R.O."/>
            <person name="Kuo R.C."/>
            <person name="Labutti K."/>
            <person name="Haridas S."/>
            <person name="Kuo A."/>
            <person name="Salamov A."/>
            <person name="Ahrendt S.R."/>
            <person name="Lipzen A."/>
            <person name="Sullivan W."/>
            <person name="Andreopoulos W.B."/>
            <person name="Clum A."/>
            <person name="Lindquist E."/>
            <person name="Daum C."/>
            <person name="Ramamoorthy G.K."/>
            <person name="Gryganskyi A."/>
            <person name="Culley D."/>
            <person name="Magnuson J.K."/>
            <person name="James T.Y."/>
            <person name="O'Malley M.A."/>
            <person name="Stajich J.E."/>
            <person name="Spatafora J.W."/>
            <person name="Visel A."/>
            <person name="Grigoriev I.V."/>
        </authorList>
    </citation>
    <scope>NUCLEOTIDE SEQUENCE [LARGE SCALE GENOMIC DNA]</scope>
    <source>
        <strain evidence="12 13">NRRL 2496</strain>
    </source>
</reference>
<feature type="chain" id="PRO_5012326624" description="protein disulfide-isomerase" evidence="10">
    <location>
        <begin position="17"/>
        <end position="391"/>
    </location>
</feature>
<keyword evidence="7" id="KW-0413">Isomerase</keyword>
<dbReference type="PANTHER" id="PTHR45672">
    <property type="entry name" value="PROTEIN DISULFIDE-ISOMERASE C17H9.14C-RELATED"/>
    <property type="match status" value="1"/>
</dbReference>
<dbReference type="NCBIfam" id="TIGR01126">
    <property type="entry name" value="pdi_dom"/>
    <property type="match status" value="2"/>
</dbReference>
<dbReference type="FunCoup" id="A0A1X2H6E7">
    <property type="interactions" value="234"/>
</dbReference>
<organism evidence="12 13">
    <name type="scientific">Syncephalastrum racemosum</name>
    <name type="common">Filamentous fungus</name>
    <dbReference type="NCBI Taxonomy" id="13706"/>
    <lineage>
        <taxon>Eukaryota</taxon>
        <taxon>Fungi</taxon>
        <taxon>Fungi incertae sedis</taxon>
        <taxon>Mucoromycota</taxon>
        <taxon>Mucoromycotina</taxon>
        <taxon>Mucoromycetes</taxon>
        <taxon>Mucorales</taxon>
        <taxon>Syncephalastraceae</taxon>
        <taxon>Syncephalastrum</taxon>
    </lineage>
</organism>
<evidence type="ECO:0000313" key="12">
    <source>
        <dbReference type="EMBL" id="ORY93530.1"/>
    </source>
</evidence>
<dbReference type="Pfam" id="PF00085">
    <property type="entry name" value="Thioredoxin"/>
    <property type="match status" value="2"/>
</dbReference>
<evidence type="ECO:0000256" key="6">
    <source>
        <dbReference type="ARBA" id="ARBA00023157"/>
    </source>
</evidence>
<gene>
    <name evidence="12" type="ORF">BCR43DRAFT_444992</name>
</gene>
<evidence type="ECO:0000256" key="2">
    <source>
        <dbReference type="ARBA" id="ARBA00006347"/>
    </source>
</evidence>
<evidence type="ECO:0000256" key="1">
    <source>
        <dbReference type="ARBA" id="ARBA00001182"/>
    </source>
</evidence>
<dbReference type="GO" id="GO:0006457">
    <property type="term" value="P:protein folding"/>
    <property type="evidence" value="ECO:0007669"/>
    <property type="project" value="TreeGrafter"/>
</dbReference>
<proteinExistence type="inferred from homology"/>
<dbReference type="InterPro" id="IPR051063">
    <property type="entry name" value="PDI"/>
</dbReference>
<feature type="signal peptide" evidence="10">
    <location>
        <begin position="1"/>
        <end position="16"/>
    </location>
</feature>
<dbReference type="EC" id="5.3.4.1" evidence="3"/>
<evidence type="ECO:0000256" key="8">
    <source>
        <dbReference type="ARBA" id="ARBA00023284"/>
    </source>
</evidence>
<feature type="domain" description="Thioredoxin" evidence="11">
    <location>
        <begin position="222"/>
        <end position="339"/>
    </location>
</feature>
<dbReference type="SUPFAM" id="SSF52833">
    <property type="entry name" value="Thioredoxin-like"/>
    <property type="match status" value="2"/>
</dbReference>
<dbReference type="PROSITE" id="PS51352">
    <property type="entry name" value="THIOREDOXIN_2"/>
    <property type="match status" value="2"/>
</dbReference>
<accession>A0A1X2H6E7</accession>
<evidence type="ECO:0000256" key="9">
    <source>
        <dbReference type="RuleBase" id="RU004208"/>
    </source>
</evidence>
<evidence type="ECO:0000256" key="10">
    <source>
        <dbReference type="SAM" id="SignalP"/>
    </source>
</evidence>
<dbReference type="GO" id="GO:0003756">
    <property type="term" value="F:protein disulfide isomerase activity"/>
    <property type="evidence" value="ECO:0007669"/>
    <property type="project" value="UniProtKB-EC"/>
</dbReference>